<dbReference type="PROSITE" id="PS50871">
    <property type="entry name" value="C1Q"/>
    <property type="match status" value="1"/>
</dbReference>
<keyword evidence="6" id="KW-1185">Reference proteome</keyword>
<dbReference type="SMART" id="SM00110">
    <property type="entry name" value="C1Q"/>
    <property type="match status" value="1"/>
</dbReference>
<dbReference type="SUPFAM" id="SSF49842">
    <property type="entry name" value="TNF-like"/>
    <property type="match status" value="1"/>
</dbReference>
<evidence type="ECO:0000313" key="5">
    <source>
        <dbReference type="EMBL" id="KAH3898304.1"/>
    </source>
</evidence>
<dbReference type="GO" id="GO:0005581">
    <property type="term" value="C:collagen trimer"/>
    <property type="evidence" value="ECO:0007669"/>
    <property type="project" value="UniProtKB-KW"/>
</dbReference>
<feature type="signal peptide" evidence="3">
    <location>
        <begin position="1"/>
        <end position="19"/>
    </location>
</feature>
<organism evidence="5 6">
    <name type="scientific">Dreissena polymorpha</name>
    <name type="common">Zebra mussel</name>
    <name type="synonym">Mytilus polymorpha</name>
    <dbReference type="NCBI Taxonomy" id="45954"/>
    <lineage>
        <taxon>Eukaryota</taxon>
        <taxon>Metazoa</taxon>
        <taxon>Spiralia</taxon>
        <taxon>Lophotrochozoa</taxon>
        <taxon>Mollusca</taxon>
        <taxon>Bivalvia</taxon>
        <taxon>Autobranchia</taxon>
        <taxon>Heteroconchia</taxon>
        <taxon>Euheterodonta</taxon>
        <taxon>Imparidentia</taxon>
        <taxon>Neoheterodontei</taxon>
        <taxon>Myida</taxon>
        <taxon>Dreissenoidea</taxon>
        <taxon>Dreissenidae</taxon>
        <taxon>Dreissena</taxon>
    </lineage>
</organism>
<evidence type="ECO:0000256" key="2">
    <source>
        <dbReference type="ARBA" id="ARBA00022525"/>
    </source>
</evidence>
<dbReference type="PANTHER" id="PTHR15427:SF33">
    <property type="entry name" value="COLLAGEN IV NC1 DOMAIN-CONTAINING PROTEIN"/>
    <property type="match status" value="1"/>
</dbReference>
<dbReference type="Pfam" id="PF00386">
    <property type="entry name" value="C1q"/>
    <property type="match status" value="1"/>
</dbReference>
<evidence type="ECO:0000313" key="6">
    <source>
        <dbReference type="Proteomes" id="UP000828390"/>
    </source>
</evidence>
<dbReference type="InterPro" id="IPR050392">
    <property type="entry name" value="Collagen/C1q_domain"/>
</dbReference>
<dbReference type="AlphaFoldDB" id="A0A9D4SA74"/>
<evidence type="ECO:0000256" key="3">
    <source>
        <dbReference type="SAM" id="SignalP"/>
    </source>
</evidence>
<dbReference type="InterPro" id="IPR001073">
    <property type="entry name" value="C1q_dom"/>
</dbReference>
<keyword evidence="2" id="KW-0964">Secreted</keyword>
<feature type="chain" id="PRO_5038811145" description="C1q domain-containing protein" evidence="3">
    <location>
        <begin position="20"/>
        <end position="261"/>
    </location>
</feature>
<comment type="subcellular location">
    <subcellularLocation>
        <location evidence="1">Secreted</location>
    </subcellularLocation>
</comment>
<name>A0A9D4SA74_DREPO</name>
<protein>
    <recommendedName>
        <fullName evidence="4">C1q domain-containing protein</fullName>
    </recommendedName>
</protein>
<evidence type="ECO:0000259" key="4">
    <source>
        <dbReference type="PROSITE" id="PS50871"/>
    </source>
</evidence>
<comment type="caution">
    <text evidence="5">The sequence shown here is derived from an EMBL/GenBank/DDBJ whole genome shotgun (WGS) entry which is preliminary data.</text>
</comment>
<sequence length="261" mass="29238">MWDSVSTWSMIVMFGVSFALEPSCPVCSKFEYEEKLLERVIRNETALKDTLDKITETNAKVADTLTLVSQAVKRLEDTKQDLRVNIEAFLNSGTKNVSANVVEMKSLVQSLMGQTSKELEILREGSVVPLIMFHARLQHSGTTFTYAANEDVKFNTVLVNEGGVYDPVTGHFTASVAGVYMFTVQYCPINGQFAYFEIVHEDKPVQKSRHGDPSYYLCVTMQAFAKISIGDNVWVRSSSTSAVFQSDSYYWNSFAGMLIHV</sequence>
<gene>
    <name evidence="5" type="ORF">DPMN_022530</name>
</gene>
<proteinExistence type="predicted"/>
<dbReference type="InterPro" id="IPR008983">
    <property type="entry name" value="Tumour_necrosis_fac-like_dom"/>
</dbReference>
<dbReference type="PRINTS" id="PR00007">
    <property type="entry name" value="COMPLEMNTC1Q"/>
</dbReference>
<reference evidence="5" key="2">
    <citation type="submission" date="2020-11" db="EMBL/GenBank/DDBJ databases">
        <authorList>
            <person name="McCartney M.A."/>
            <person name="Auch B."/>
            <person name="Kono T."/>
            <person name="Mallez S."/>
            <person name="Becker A."/>
            <person name="Gohl D.M."/>
            <person name="Silverstein K.A.T."/>
            <person name="Koren S."/>
            <person name="Bechman K.B."/>
            <person name="Herman A."/>
            <person name="Abrahante J.E."/>
            <person name="Garbe J."/>
        </authorList>
    </citation>
    <scope>NUCLEOTIDE SEQUENCE</scope>
    <source>
        <strain evidence="5">Duluth1</strain>
        <tissue evidence="5">Whole animal</tissue>
    </source>
</reference>
<keyword evidence="3" id="KW-0732">Signal</keyword>
<dbReference type="EMBL" id="JAIWYP010000001">
    <property type="protein sequence ID" value="KAH3898304.1"/>
    <property type="molecule type" value="Genomic_DNA"/>
</dbReference>
<accession>A0A9D4SA74</accession>
<evidence type="ECO:0000256" key="1">
    <source>
        <dbReference type="ARBA" id="ARBA00004613"/>
    </source>
</evidence>
<feature type="domain" description="C1q" evidence="4">
    <location>
        <begin position="126"/>
        <end position="261"/>
    </location>
</feature>
<dbReference type="Proteomes" id="UP000828390">
    <property type="component" value="Unassembled WGS sequence"/>
</dbReference>
<reference evidence="5" key="1">
    <citation type="journal article" date="2019" name="bioRxiv">
        <title>The Genome of the Zebra Mussel, Dreissena polymorpha: A Resource for Invasive Species Research.</title>
        <authorList>
            <person name="McCartney M.A."/>
            <person name="Auch B."/>
            <person name="Kono T."/>
            <person name="Mallez S."/>
            <person name="Zhang Y."/>
            <person name="Obille A."/>
            <person name="Becker A."/>
            <person name="Abrahante J.E."/>
            <person name="Garbe J."/>
            <person name="Badalamenti J.P."/>
            <person name="Herman A."/>
            <person name="Mangelson H."/>
            <person name="Liachko I."/>
            <person name="Sullivan S."/>
            <person name="Sone E.D."/>
            <person name="Koren S."/>
            <person name="Silverstein K.A.T."/>
            <person name="Beckman K.B."/>
            <person name="Gohl D.M."/>
        </authorList>
    </citation>
    <scope>NUCLEOTIDE SEQUENCE</scope>
    <source>
        <strain evidence="5">Duluth1</strain>
        <tissue evidence="5">Whole animal</tissue>
    </source>
</reference>
<dbReference type="PANTHER" id="PTHR15427">
    <property type="entry name" value="EMILIN ELASTIN MICROFIBRIL INTERFACE-LOCATED PROTEIN ELASTIN MICROFIBRIL INTERFACER"/>
    <property type="match status" value="1"/>
</dbReference>
<dbReference type="Gene3D" id="2.60.120.40">
    <property type="match status" value="1"/>
</dbReference>